<dbReference type="KEGG" id="azc:AZC_0638"/>
<evidence type="ECO:0000313" key="2">
    <source>
        <dbReference type="Proteomes" id="UP000000270"/>
    </source>
</evidence>
<sequence length="143" mass="16123">MVNRATVGEQRLMVYERALAECLRHFLGELFYTNAGVIIGYIHGRQDQNIDDIVASSAELSLRPGLLHYTHHANIVEEWGAPPVVTLEMELQHIDLTAYFRIEFDGKGIGITIEGIVFTEPVASIEDSFLRFQHALDECRLPA</sequence>
<dbReference type="GO" id="GO:0016301">
    <property type="term" value="F:kinase activity"/>
    <property type="evidence" value="ECO:0007669"/>
    <property type="project" value="UniProtKB-KW"/>
</dbReference>
<reference evidence="1 2" key="4">
    <citation type="journal article" date="2009" name="Appl. Environ. Microbiol.">
        <title>Comparative genome-wide transcriptional profiling of Azorhizobium caulinodans ORS571 grown under free-living and symbiotic conditions.</title>
        <authorList>
            <person name="Tsukada S."/>
            <person name="Aono T."/>
            <person name="Akiba N."/>
            <person name="Lee KB."/>
            <person name="Liu CT."/>
            <person name="Toyazaki H."/>
            <person name="Oyaizu H."/>
        </authorList>
    </citation>
    <scope>NUCLEOTIDE SEQUENCE [LARGE SCALE GENOMIC DNA]</scope>
    <source>
        <strain evidence="2">ATCC 43989 / DSM 5975 / JCM 20966 / LMG 6465 / NBRC 14845 / NCIMB 13405 / ORS 571</strain>
    </source>
</reference>
<dbReference type="eggNOG" id="ENOG503024W">
    <property type="taxonomic scope" value="Bacteria"/>
</dbReference>
<reference evidence="1 2" key="6">
    <citation type="journal article" date="2011" name="Appl. Environ. Microbiol.">
        <title>Involvement of the azorhizobial chromosome partition gene (parA) in the onset of bacteroid differentiation during Sesbania rostrata stem nodule development.</title>
        <authorList>
            <person name="Liu CT."/>
            <person name="Lee KB."/>
            <person name="Wang YS."/>
            <person name="Peng MH."/>
            <person name="Lee KT."/>
            <person name="Suzuki S."/>
            <person name="Suzuki T."/>
            <person name="Oyaizu H."/>
        </authorList>
    </citation>
    <scope>NUCLEOTIDE SEQUENCE [LARGE SCALE GENOMIC DNA]</scope>
    <source>
        <strain evidence="2">ATCC 43989 / DSM 5975 / JCM 20966 / LMG 6465 / NBRC 14845 / NCIMB 13405 / ORS 571</strain>
    </source>
</reference>
<reference evidence="1 2" key="3">
    <citation type="journal article" date="2008" name="BMC Genomics">
        <title>The genome of the versatile nitrogen fixer Azorhizobium caulinodans ORS571.</title>
        <authorList>
            <person name="Lee KB."/>
            <person name="Backer P.D."/>
            <person name="Aono T."/>
            <person name="Liu CT."/>
            <person name="Suzuki S."/>
            <person name="Suzuki T."/>
            <person name="Kaneko T."/>
            <person name="Yamada M."/>
            <person name="Tabata S."/>
            <person name="Kupfer D.M."/>
            <person name="Najar F.Z."/>
            <person name="Wiley G.B."/>
            <person name="Roe B."/>
            <person name="Binnewies T.T."/>
            <person name="Ussery D.W."/>
            <person name="D'Haeze W."/>
            <person name="Herder J.D."/>
            <person name="Gevers D."/>
            <person name="Vereecke D."/>
            <person name="Holsters M."/>
            <person name="Oyaizu H."/>
        </authorList>
    </citation>
    <scope>NUCLEOTIDE SEQUENCE [LARGE SCALE GENOMIC DNA]</scope>
    <source>
        <strain evidence="2">ATCC 43989 / DSM 5975 / JCM 20966 / LMG 6465 / NBRC 14845 / NCIMB 13405 / ORS 571</strain>
    </source>
</reference>
<reference evidence="1 2" key="5">
    <citation type="journal article" date="2010" name="Appl. Environ. Microbiol.">
        <title>phrR-like gene praR of Azorhizobium caulinodans ORS571 is essential for symbiosis with Sesbania rostrata and is involved in expression of reb genes.</title>
        <authorList>
            <person name="Akiba N."/>
            <person name="Aono T."/>
            <person name="Toyazaki H."/>
            <person name="Sato S."/>
            <person name="Oyaizu H."/>
        </authorList>
    </citation>
    <scope>NUCLEOTIDE SEQUENCE [LARGE SCALE GENOMIC DNA]</scope>
    <source>
        <strain evidence="2">ATCC 43989 / DSM 5975 / JCM 20966 / LMG 6465 / NBRC 14845 / NCIMB 13405 / ORS 571</strain>
    </source>
</reference>
<keyword evidence="1" id="KW-0418">Kinase</keyword>
<organism evidence="1 2">
    <name type="scientific">Azorhizobium caulinodans (strain ATCC 43989 / DSM 5975 / JCM 20966 / LMG 6465 / NBRC 14845 / NCIMB 13405 / ORS 571)</name>
    <dbReference type="NCBI Taxonomy" id="438753"/>
    <lineage>
        <taxon>Bacteria</taxon>
        <taxon>Pseudomonadati</taxon>
        <taxon>Pseudomonadota</taxon>
        <taxon>Alphaproteobacteria</taxon>
        <taxon>Hyphomicrobiales</taxon>
        <taxon>Xanthobacteraceae</taxon>
        <taxon>Azorhizobium</taxon>
    </lineage>
</organism>
<proteinExistence type="predicted"/>
<dbReference type="EMBL" id="AP009384">
    <property type="protein sequence ID" value="BAF86636.1"/>
    <property type="molecule type" value="Genomic_DNA"/>
</dbReference>
<name>A8IPK4_AZOC5</name>
<dbReference type="AlphaFoldDB" id="A8IPK4"/>
<keyword evidence="2" id="KW-1185">Reference proteome</keyword>
<keyword evidence="1" id="KW-0808">Transferase</keyword>
<evidence type="ECO:0000313" key="1">
    <source>
        <dbReference type="EMBL" id="BAF86636.1"/>
    </source>
</evidence>
<reference evidence="2" key="2">
    <citation type="submission" date="2007-04" db="EMBL/GenBank/DDBJ databases">
        <title>Complete genome sequence of the nitrogen-fixing bacterium Azorhizobium caulinodans ORS571.</title>
        <authorList>
            <person name="Lee K.B."/>
            <person name="Backer P.D."/>
            <person name="Aono T."/>
            <person name="Liu C.T."/>
            <person name="Suzuki S."/>
            <person name="Suzuki T."/>
            <person name="Kaneko T."/>
            <person name="Yamada M."/>
            <person name="Tabata S."/>
            <person name="Kupfer D.M."/>
            <person name="Najar F.Z."/>
            <person name="Wiley G.B."/>
            <person name="Roe B."/>
            <person name="Binnewies T."/>
            <person name="Ussery D."/>
            <person name="Vereecke D."/>
            <person name="Gevers D."/>
            <person name="Holsters M."/>
            <person name="Oyaizu H."/>
        </authorList>
    </citation>
    <scope>NUCLEOTIDE SEQUENCE [LARGE SCALE GENOMIC DNA]</scope>
    <source>
        <strain evidence="2">ATCC 43989 / DSM 5975 / JCM 20966 / LMG 6465 / NBRC 14845 / NCIMB 13405 / ORS 571</strain>
    </source>
</reference>
<gene>
    <name evidence="1" type="ordered locus">AZC_0638</name>
</gene>
<dbReference type="Proteomes" id="UP000000270">
    <property type="component" value="Chromosome"/>
</dbReference>
<accession>A8IPK4</accession>
<dbReference type="STRING" id="438753.AZC_0638"/>
<protein>
    <submittedName>
        <fullName evidence="1">Adenylate kinase</fullName>
    </submittedName>
</protein>
<dbReference type="HOGENOM" id="CLU_129708_0_0_5"/>
<reference evidence="1 2" key="1">
    <citation type="journal article" date="2007" name="Appl. Environ. Microbiol.">
        <title>Rhizobial factors required for stem nodule maturation and maintenance in Sesbania rostrata-Azorhizobium caulinodans ORS571 symbiosis.</title>
        <authorList>
            <person name="Suzuki S."/>
            <person name="Aono T."/>
            <person name="Lee KB."/>
            <person name="Suzuki T."/>
            <person name="Liu CT."/>
            <person name="Miwa H."/>
            <person name="Wakao S."/>
            <person name="Iki T."/>
            <person name="Oyaizu H."/>
        </authorList>
    </citation>
    <scope>NUCLEOTIDE SEQUENCE [LARGE SCALE GENOMIC DNA]</scope>
    <source>
        <strain evidence="2">ATCC 43989 / DSM 5975 / JCM 20966 / LMG 6465 / NBRC 14845 / NCIMB 13405 / ORS 571</strain>
    </source>
</reference>